<dbReference type="RefSeq" id="XP_050921799.1">
    <property type="nucleotide sequence ID" value="XM_051065842.1"/>
</dbReference>
<evidence type="ECO:0000313" key="4">
    <source>
        <dbReference type="RefSeq" id="XP_050921799.1"/>
    </source>
</evidence>
<sequence length="203" mass="23326">MIWQMEIHSQLRGCILRTFSPSDSDPQYCSPSFKTKFSVQRNSLVIKNIIAGDCRRYFCAKKKNDSIVYVDTFRLVSDVSTTPSPQSTQSTQSTTSCEPNHQQERHKWTVWQDSHVMYASFTLNAFLFLLVIGLLCTFLCLKIKNRKLQASEPEPSPVLYDGVQTLEMPQYEEIQHSTGIPQPVPVHSECIYYKAQLPRSTQH</sequence>
<evidence type="ECO:0000256" key="1">
    <source>
        <dbReference type="SAM" id="MobiDB-lite"/>
    </source>
</evidence>
<feature type="compositionally biased region" description="Low complexity" evidence="1">
    <location>
        <begin position="80"/>
        <end position="96"/>
    </location>
</feature>
<keyword evidence="2" id="KW-0812">Transmembrane</keyword>
<name>A0AAJ8AW47_LATCA</name>
<feature type="transmembrane region" description="Helical" evidence="2">
    <location>
        <begin position="116"/>
        <end position="141"/>
    </location>
</feature>
<evidence type="ECO:0000256" key="2">
    <source>
        <dbReference type="SAM" id="Phobius"/>
    </source>
</evidence>
<gene>
    <name evidence="4" type="primary">LOC127139104</name>
</gene>
<organism evidence="3 4">
    <name type="scientific">Lates calcarifer</name>
    <name type="common">Barramundi</name>
    <name type="synonym">Holocentrus calcarifer</name>
    <dbReference type="NCBI Taxonomy" id="8187"/>
    <lineage>
        <taxon>Eukaryota</taxon>
        <taxon>Metazoa</taxon>
        <taxon>Chordata</taxon>
        <taxon>Craniata</taxon>
        <taxon>Vertebrata</taxon>
        <taxon>Euteleostomi</taxon>
        <taxon>Actinopterygii</taxon>
        <taxon>Neopterygii</taxon>
        <taxon>Teleostei</taxon>
        <taxon>Neoteleostei</taxon>
        <taxon>Acanthomorphata</taxon>
        <taxon>Carangaria</taxon>
        <taxon>Carangaria incertae sedis</taxon>
        <taxon>Centropomidae</taxon>
        <taxon>Lates</taxon>
    </lineage>
</organism>
<dbReference type="Proteomes" id="UP000694890">
    <property type="component" value="Linkage group LG7_2"/>
</dbReference>
<reference evidence="4" key="1">
    <citation type="submission" date="2025-08" db="UniProtKB">
        <authorList>
            <consortium name="RefSeq"/>
        </authorList>
    </citation>
    <scope>IDENTIFICATION</scope>
    <source>
        <tissue evidence="4">Brain</tissue>
    </source>
</reference>
<keyword evidence="2" id="KW-1133">Transmembrane helix</keyword>
<keyword evidence="2" id="KW-0472">Membrane</keyword>
<dbReference type="GeneID" id="127139104"/>
<dbReference type="KEGG" id="lcf:127139104"/>
<dbReference type="AlphaFoldDB" id="A0AAJ8AW47"/>
<evidence type="ECO:0000313" key="3">
    <source>
        <dbReference type="Proteomes" id="UP000694890"/>
    </source>
</evidence>
<proteinExistence type="predicted"/>
<accession>A0AAJ8AW47</accession>
<feature type="region of interest" description="Disordered" evidence="1">
    <location>
        <begin position="79"/>
        <end position="100"/>
    </location>
</feature>
<protein>
    <submittedName>
        <fullName evidence="4">Uncharacterized protein LOC127139104 isoform X1</fullName>
    </submittedName>
</protein>